<evidence type="ECO:0000313" key="1">
    <source>
        <dbReference type="EMBL" id="ARJ42688.1"/>
    </source>
</evidence>
<dbReference type="EMBL" id="CP019706">
    <property type="protein sequence ID" value="ARJ42688.1"/>
    <property type="molecule type" value="Genomic_DNA"/>
</dbReference>
<name>A0A1W6B6G5_9GAMM</name>
<proteinExistence type="predicted"/>
<organism evidence="1 2">
    <name type="scientific">Pantoea alhagi</name>
    <dbReference type="NCBI Taxonomy" id="1891675"/>
    <lineage>
        <taxon>Bacteria</taxon>
        <taxon>Pseudomonadati</taxon>
        <taxon>Pseudomonadota</taxon>
        <taxon>Gammaproteobacteria</taxon>
        <taxon>Enterobacterales</taxon>
        <taxon>Erwiniaceae</taxon>
        <taxon>Pantoea</taxon>
    </lineage>
</organism>
<sequence length="71" mass="7885">MKMIKFLILIAGGEMIFYVFIGSAKPTGIDIAPDIYWLRENCLSVGLIQIEKAHTAGQTEKIKTLEGKKCV</sequence>
<dbReference type="STRING" id="1891675.B1H58_12075"/>
<dbReference type="AlphaFoldDB" id="A0A1W6B6G5"/>
<protein>
    <submittedName>
        <fullName evidence="1">Uncharacterized protein</fullName>
    </submittedName>
</protein>
<evidence type="ECO:0000313" key="2">
    <source>
        <dbReference type="Proteomes" id="UP000192900"/>
    </source>
</evidence>
<accession>A0A1W6B6G5</accession>
<gene>
    <name evidence="1" type="ORF">B1H58_12075</name>
</gene>
<keyword evidence="2" id="KW-1185">Reference proteome</keyword>
<dbReference type="Proteomes" id="UP000192900">
    <property type="component" value="Chromosome"/>
</dbReference>
<reference evidence="1 2" key="1">
    <citation type="submission" date="2017-02" db="EMBL/GenBank/DDBJ databases">
        <title>Complete genome sequence of the drought resistance-promoting endophyte Pantoea alhagi LTYR-11Z.</title>
        <authorList>
            <person name="Zhang L."/>
        </authorList>
    </citation>
    <scope>NUCLEOTIDE SEQUENCE [LARGE SCALE GENOMIC DNA]</scope>
    <source>
        <strain evidence="1 2">LTYR-11Z</strain>
    </source>
</reference>
<dbReference type="KEGG" id="palh:B1H58_12075"/>